<gene>
    <name evidence="3" type="ORF">VOLCADRAFT_85870</name>
</gene>
<dbReference type="GeneID" id="9621402"/>
<evidence type="ECO:0000313" key="3">
    <source>
        <dbReference type="EMBL" id="EFJ52664.1"/>
    </source>
</evidence>
<dbReference type="eggNOG" id="KOG0032">
    <property type="taxonomic scope" value="Eukaryota"/>
</dbReference>
<dbReference type="EMBL" id="GL378323">
    <property type="protein sequence ID" value="EFJ52664.1"/>
    <property type="molecule type" value="Genomic_DNA"/>
</dbReference>
<feature type="compositionally biased region" description="Low complexity" evidence="1">
    <location>
        <begin position="256"/>
        <end position="285"/>
    </location>
</feature>
<evidence type="ECO:0000313" key="4">
    <source>
        <dbReference type="Proteomes" id="UP000001058"/>
    </source>
</evidence>
<feature type="compositionally biased region" description="Basic and acidic residues" evidence="1">
    <location>
        <begin position="298"/>
        <end position="307"/>
    </location>
</feature>
<dbReference type="KEGG" id="vcn:VOLCADRAFT_85870"/>
<dbReference type="PANTHER" id="PTHR44329:SF289">
    <property type="entry name" value="SERINE_THREONINE-PROTEIN KINASE VIK"/>
    <property type="match status" value="1"/>
</dbReference>
<dbReference type="Proteomes" id="UP000001058">
    <property type="component" value="Unassembled WGS sequence"/>
</dbReference>
<dbReference type="GO" id="GO:0005524">
    <property type="term" value="F:ATP binding"/>
    <property type="evidence" value="ECO:0007669"/>
    <property type="project" value="InterPro"/>
</dbReference>
<sequence length="548" mass="58306">MANDDGELPQKLDLRNLQVRELIGESSSATFWRTTYNGQDVALKIFKSLTSKSKSLTVKPSPATAANGSSKQPPEADLPERIFLREAEITMQLEHTNIVRCFGVTQLPGGFLPNQGAPALAVGMELCERQTLKELITRSMATGKRVYKTADAYRWLVQASLSSALAYLHERKPPIIHRDIRVDGVLLKRSCSSGSGAGVASGMSCKLSDFGLHAILYEDRSNALRRRAFTQTHINPLADSSTSSGRQYFAGEGGDESLSASSMSEASRGRATAAAARKEQATAPTGQSPSASAGEPTSPDKSRRDGPKLQGAAVGGETCSATATSAAPGGLGTVASLLRQLGLSEIKPLSPVEVEWVYSLPGKAKSFLYMAPEVYNNLPYSDRSDVFAFGVLAYEVLAGEVLSISVFSTAKAEKMGISGPHGYAAAVAKGYRPARIRAIPDAAWNLIETCWHPDPAQRPAMSQVLAELQVLLEKEMEEAAGGGGSGSGSYPWANSGMSSGKGSRKPPPGVVLGRPSPRQPLIQKSQESVQASKNECKVQDTRKNDSCD</sequence>
<dbReference type="Pfam" id="PF00069">
    <property type="entry name" value="Pkinase"/>
    <property type="match status" value="1"/>
</dbReference>
<dbReference type="GO" id="GO:0004674">
    <property type="term" value="F:protein serine/threonine kinase activity"/>
    <property type="evidence" value="ECO:0007669"/>
    <property type="project" value="TreeGrafter"/>
</dbReference>
<dbReference type="OrthoDB" id="551059at2759"/>
<reference evidence="3 4" key="1">
    <citation type="journal article" date="2010" name="Science">
        <title>Genomic analysis of organismal complexity in the multicellular green alga Volvox carteri.</title>
        <authorList>
            <person name="Prochnik S.E."/>
            <person name="Umen J."/>
            <person name="Nedelcu A.M."/>
            <person name="Hallmann A."/>
            <person name="Miller S.M."/>
            <person name="Nishii I."/>
            <person name="Ferris P."/>
            <person name="Kuo A."/>
            <person name="Mitros T."/>
            <person name="Fritz-Laylin L.K."/>
            <person name="Hellsten U."/>
            <person name="Chapman J."/>
            <person name="Simakov O."/>
            <person name="Rensing S.A."/>
            <person name="Terry A."/>
            <person name="Pangilinan J."/>
            <person name="Kapitonov V."/>
            <person name="Jurka J."/>
            <person name="Salamov A."/>
            <person name="Shapiro H."/>
            <person name="Schmutz J."/>
            <person name="Grimwood J."/>
            <person name="Lindquist E."/>
            <person name="Lucas S."/>
            <person name="Grigoriev I.V."/>
            <person name="Schmitt R."/>
            <person name="Kirk D."/>
            <person name="Rokhsar D.S."/>
        </authorList>
    </citation>
    <scope>NUCLEOTIDE SEQUENCE [LARGE SCALE GENOMIC DNA]</scope>
    <source>
        <strain evidence="4">f. Nagariensis / Eve</strain>
    </source>
</reference>
<dbReference type="InParanoid" id="D8TH78"/>
<protein>
    <recommendedName>
        <fullName evidence="2">Protein kinase domain-containing protein</fullName>
    </recommendedName>
</protein>
<dbReference type="PROSITE" id="PS50011">
    <property type="entry name" value="PROTEIN_KINASE_DOM"/>
    <property type="match status" value="1"/>
</dbReference>
<accession>D8TH78</accession>
<feature type="compositionally biased region" description="Polar residues" evidence="1">
    <location>
        <begin position="522"/>
        <end position="533"/>
    </location>
</feature>
<proteinExistence type="predicted"/>
<dbReference type="InterPro" id="IPR000719">
    <property type="entry name" value="Prot_kinase_dom"/>
</dbReference>
<name>D8TH78_VOLCA</name>
<keyword evidence="4" id="KW-1185">Reference proteome</keyword>
<dbReference type="RefSeq" id="XP_002945669.1">
    <property type="nucleotide sequence ID" value="XM_002945623.1"/>
</dbReference>
<dbReference type="InterPro" id="IPR001245">
    <property type="entry name" value="Ser-Thr/Tyr_kinase_cat_dom"/>
</dbReference>
<dbReference type="InterPro" id="IPR051681">
    <property type="entry name" value="Ser/Thr_Kinases-Pseudokinases"/>
</dbReference>
<feature type="compositionally biased region" description="Polar residues" evidence="1">
    <location>
        <begin position="235"/>
        <end position="246"/>
    </location>
</feature>
<feature type="domain" description="Protein kinase" evidence="2">
    <location>
        <begin position="17"/>
        <end position="472"/>
    </location>
</feature>
<dbReference type="eggNOG" id="KOG0192">
    <property type="taxonomic scope" value="Eukaryota"/>
</dbReference>
<dbReference type="Pfam" id="PF07714">
    <property type="entry name" value="PK_Tyr_Ser-Thr"/>
    <property type="match status" value="1"/>
</dbReference>
<dbReference type="Gene3D" id="1.10.510.10">
    <property type="entry name" value="Transferase(Phosphotransferase) domain 1"/>
    <property type="match status" value="2"/>
</dbReference>
<dbReference type="InterPro" id="IPR011009">
    <property type="entry name" value="Kinase-like_dom_sf"/>
</dbReference>
<dbReference type="AlphaFoldDB" id="D8TH78"/>
<feature type="region of interest" description="Disordered" evidence="1">
    <location>
        <begin position="477"/>
        <end position="548"/>
    </location>
</feature>
<dbReference type="PANTHER" id="PTHR44329">
    <property type="entry name" value="SERINE/THREONINE-PROTEIN KINASE TNNI3K-RELATED"/>
    <property type="match status" value="1"/>
</dbReference>
<feature type="compositionally biased region" description="Basic and acidic residues" evidence="1">
    <location>
        <begin position="534"/>
        <end position="548"/>
    </location>
</feature>
<evidence type="ECO:0000256" key="1">
    <source>
        <dbReference type="SAM" id="MobiDB-lite"/>
    </source>
</evidence>
<dbReference type="SUPFAM" id="SSF56112">
    <property type="entry name" value="Protein kinase-like (PK-like)"/>
    <property type="match status" value="1"/>
</dbReference>
<evidence type="ECO:0000259" key="2">
    <source>
        <dbReference type="PROSITE" id="PS50011"/>
    </source>
</evidence>
<feature type="region of interest" description="Disordered" evidence="1">
    <location>
        <begin position="235"/>
        <end position="322"/>
    </location>
</feature>
<feature type="region of interest" description="Disordered" evidence="1">
    <location>
        <begin position="57"/>
        <end position="77"/>
    </location>
</feature>
<organism evidence="4">
    <name type="scientific">Volvox carteri f. nagariensis</name>
    <dbReference type="NCBI Taxonomy" id="3068"/>
    <lineage>
        <taxon>Eukaryota</taxon>
        <taxon>Viridiplantae</taxon>
        <taxon>Chlorophyta</taxon>
        <taxon>core chlorophytes</taxon>
        <taxon>Chlorophyceae</taxon>
        <taxon>CS clade</taxon>
        <taxon>Chlamydomonadales</taxon>
        <taxon>Volvocaceae</taxon>
        <taxon>Volvox</taxon>
    </lineage>
</organism>